<gene>
    <name evidence="2" type="ORF">DFL_002106</name>
</gene>
<comment type="caution">
    <text evidence="2">The sequence shown here is derived from an EMBL/GenBank/DDBJ whole genome shotgun (WGS) entry which is preliminary data.</text>
</comment>
<evidence type="ECO:0000313" key="2">
    <source>
        <dbReference type="EMBL" id="RVD87903.1"/>
    </source>
</evidence>
<evidence type="ECO:0000256" key="1">
    <source>
        <dbReference type="SAM" id="SignalP"/>
    </source>
</evidence>
<proteinExistence type="predicted"/>
<sequence>MHSKLILASVVLALTPSALAAPYQLATTTNNTECASVTNTSIHVSRLNTVDYEPIPLTKTLSHVSAIRGPAAAAPNPVIWWRSPIRSRDNEHLEVSRVVGLPPIEATRGPPPPPTITRITEISPPEPTTVTVIPIPPPPPPPKKLHCVQKWFGTAPLCNGKCPSGWNVVRYQR</sequence>
<organism evidence="2 3">
    <name type="scientific">Arthrobotrys flagrans</name>
    <name type="common">Nematode-trapping fungus</name>
    <name type="synonym">Trichothecium flagrans</name>
    <dbReference type="NCBI Taxonomy" id="97331"/>
    <lineage>
        <taxon>Eukaryota</taxon>
        <taxon>Fungi</taxon>
        <taxon>Dikarya</taxon>
        <taxon>Ascomycota</taxon>
        <taxon>Pezizomycotina</taxon>
        <taxon>Orbiliomycetes</taxon>
        <taxon>Orbiliales</taxon>
        <taxon>Orbiliaceae</taxon>
        <taxon>Arthrobotrys</taxon>
    </lineage>
</organism>
<protein>
    <submittedName>
        <fullName evidence="2">Uncharacterized protein</fullName>
    </submittedName>
</protein>
<dbReference type="AlphaFoldDB" id="A0A437A9J6"/>
<dbReference type="GeneID" id="93584417"/>
<reference evidence="2 3" key="1">
    <citation type="submission" date="2019-01" db="EMBL/GenBank/DDBJ databases">
        <title>Intercellular communication is required for trap formation in the nematode-trapping fungus Duddingtonia flagrans.</title>
        <authorList>
            <person name="Youssar L."/>
            <person name="Wernet V."/>
            <person name="Hensel N."/>
            <person name="Hildebrandt H.-G."/>
            <person name="Fischer R."/>
        </authorList>
    </citation>
    <scope>NUCLEOTIDE SEQUENCE [LARGE SCALE GENOMIC DNA]</scope>
    <source>
        <strain evidence="2 3">CBS H-5679</strain>
    </source>
</reference>
<dbReference type="EMBL" id="SAEB01000003">
    <property type="protein sequence ID" value="RVD87903.1"/>
    <property type="molecule type" value="Genomic_DNA"/>
</dbReference>
<dbReference type="Proteomes" id="UP000283090">
    <property type="component" value="Unassembled WGS sequence"/>
</dbReference>
<keyword evidence="1" id="KW-0732">Signal</keyword>
<evidence type="ECO:0000313" key="3">
    <source>
        <dbReference type="Proteomes" id="UP000283090"/>
    </source>
</evidence>
<name>A0A437A9J6_ARTFL</name>
<keyword evidence="3" id="KW-1185">Reference proteome</keyword>
<accession>A0A437A9J6</accession>
<dbReference type="RefSeq" id="XP_067493447.1">
    <property type="nucleotide sequence ID" value="XM_067630845.1"/>
</dbReference>
<dbReference type="VEuPathDB" id="FungiDB:DFL_002106"/>
<feature type="signal peptide" evidence="1">
    <location>
        <begin position="1"/>
        <end position="20"/>
    </location>
</feature>
<dbReference type="OrthoDB" id="5353453at2759"/>
<feature type="chain" id="PRO_5019200509" evidence="1">
    <location>
        <begin position="21"/>
        <end position="173"/>
    </location>
</feature>